<feature type="transmembrane region" description="Helical" evidence="8">
    <location>
        <begin position="159"/>
        <end position="177"/>
    </location>
</feature>
<reference evidence="9 10" key="2">
    <citation type="submission" date="2024-06" db="EMBL/GenBank/DDBJ databases">
        <title>Thioclava kandeliae sp. nov. from a rhizosphere soil sample of Kandelia candel in a mangrove.</title>
        <authorList>
            <person name="Mu T."/>
        </authorList>
    </citation>
    <scope>NUCLEOTIDE SEQUENCE [LARGE SCALE GENOMIC DNA]</scope>
    <source>
        <strain evidence="9 10">CPCC 100088</strain>
    </source>
</reference>
<keyword evidence="5 8" id="KW-0812">Transmembrane</keyword>
<dbReference type="EMBL" id="JAYWLC010000015">
    <property type="protein sequence ID" value="MER5173172.1"/>
    <property type="molecule type" value="Genomic_DNA"/>
</dbReference>
<reference evidence="9 10" key="1">
    <citation type="submission" date="2024-01" db="EMBL/GenBank/DDBJ databases">
        <authorList>
            <person name="Deng Y."/>
            <person name="Su J."/>
        </authorList>
    </citation>
    <scope>NUCLEOTIDE SEQUENCE [LARGE SCALE GENOMIC DNA]</scope>
    <source>
        <strain evidence="9 10">CPCC 100088</strain>
    </source>
</reference>
<evidence type="ECO:0000256" key="6">
    <source>
        <dbReference type="ARBA" id="ARBA00022989"/>
    </source>
</evidence>
<sequence length="252" mass="26000">MFEVSLDLAMLLLGAAFFAGFVDAIAGGGGLITVPILIMAGASPLQALSTNKVQGVFGAATSALSYAGSGHVDLRKQWKAALLSGVAGLAGAILVSKIPTDGLRYALPVVLIAIAAFFAFRPGLGDEDRVERIRPAAFTAFVVPLVGFYDGLIGPGTGSFFMIGFVMLAGYGVLKATAHTKLLNFASNVGGLIGFAAMGAPWWVMGLSMGVAQIFGARLGSHMAMKNGAKLIRPLLVATSSILALKLIWDLL</sequence>
<dbReference type="Proteomes" id="UP001438953">
    <property type="component" value="Unassembled WGS sequence"/>
</dbReference>
<evidence type="ECO:0000313" key="9">
    <source>
        <dbReference type="EMBL" id="MER5173172.1"/>
    </source>
</evidence>
<keyword evidence="6 8" id="KW-1133">Transmembrane helix</keyword>
<protein>
    <recommendedName>
        <fullName evidence="8">Probable membrane transporter protein</fullName>
    </recommendedName>
</protein>
<comment type="caution">
    <text evidence="9">The sequence shown here is derived from an EMBL/GenBank/DDBJ whole genome shotgun (WGS) entry which is preliminary data.</text>
</comment>
<comment type="similarity">
    <text evidence="2 8">Belongs to the 4-toluene sulfonate uptake permease (TSUP) (TC 2.A.102) family.</text>
</comment>
<dbReference type="InterPro" id="IPR052017">
    <property type="entry name" value="TSUP"/>
</dbReference>
<evidence type="ECO:0000256" key="3">
    <source>
        <dbReference type="ARBA" id="ARBA00022448"/>
    </source>
</evidence>
<accession>A0ABV1SJW2</accession>
<feature type="transmembrane region" description="Helical" evidence="8">
    <location>
        <begin position="12"/>
        <end position="38"/>
    </location>
</feature>
<evidence type="ECO:0000256" key="5">
    <source>
        <dbReference type="ARBA" id="ARBA00022692"/>
    </source>
</evidence>
<evidence type="ECO:0000256" key="8">
    <source>
        <dbReference type="RuleBase" id="RU363041"/>
    </source>
</evidence>
<keyword evidence="10" id="KW-1185">Reference proteome</keyword>
<gene>
    <name evidence="9" type="ORF">VSX56_15490</name>
</gene>
<organism evidence="9 10">
    <name type="scientific">Thioclava kandeliae</name>
    <dbReference type="NCBI Taxonomy" id="3070818"/>
    <lineage>
        <taxon>Bacteria</taxon>
        <taxon>Pseudomonadati</taxon>
        <taxon>Pseudomonadota</taxon>
        <taxon>Alphaproteobacteria</taxon>
        <taxon>Rhodobacterales</taxon>
        <taxon>Paracoccaceae</taxon>
        <taxon>Thioclava</taxon>
    </lineage>
</organism>
<feature type="transmembrane region" description="Helical" evidence="8">
    <location>
        <begin position="189"/>
        <end position="211"/>
    </location>
</feature>
<evidence type="ECO:0000256" key="4">
    <source>
        <dbReference type="ARBA" id="ARBA00022475"/>
    </source>
</evidence>
<keyword evidence="7 8" id="KW-0472">Membrane</keyword>
<evidence type="ECO:0000256" key="2">
    <source>
        <dbReference type="ARBA" id="ARBA00009142"/>
    </source>
</evidence>
<feature type="transmembrane region" description="Helical" evidence="8">
    <location>
        <begin position="105"/>
        <end position="124"/>
    </location>
</feature>
<dbReference type="InterPro" id="IPR002781">
    <property type="entry name" value="TM_pro_TauE-like"/>
</dbReference>
<dbReference type="PANTHER" id="PTHR30269">
    <property type="entry name" value="TRANSMEMBRANE PROTEIN YFCA"/>
    <property type="match status" value="1"/>
</dbReference>
<evidence type="ECO:0000313" key="10">
    <source>
        <dbReference type="Proteomes" id="UP001438953"/>
    </source>
</evidence>
<evidence type="ECO:0000256" key="1">
    <source>
        <dbReference type="ARBA" id="ARBA00004651"/>
    </source>
</evidence>
<proteinExistence type="inferred from homology"/>
<keyword evidence="3" id="KW-0813">Transport</keyword>
<evidence type="ECO:0000256" key="7">
    <source>
        <dbReference type="ARBA" id="ARBA00023136"/>
    </source>
</evidence>
<name>A0ABV1SJW2_9RHOB</name>
<comment type="subcellular location">
    <subcellularLocation>
        <location evidence="1 8">Cell membrane</location>
        <topology evidence="1 8">Multi-pass membrane protein</topology>
    </subcellularLocation>
</comment>
<dbReference type="RefSeq" id="WP_339113844.1">
    <property type="nucleotide sequence ID" value="NZ_JAYWLC010000015.1"/>
</dbReference>
<dbReference type="Pfam" id="PF01925">
    <property type="entry name" value="TauE"/>
    <property type="match status" value="1"/>
</dbReference>
<keyword evidence="4 8" id="KW-1003">Cell membrane</keyword>
<dbReference type="PANTHER" id="PTHR30269:SF0">
    <property type="entry name" value="MEMBRANE TRANSPORTER PROTEIN YFCA-RELATED"/>
    <property type="match status" value="1"/>
</dbReference>